<name>A0A177YG72_9NOCA</name>
<evidence type="ECO:0000256" key="1">
    <source>
        <dbReference type="SAM" id="MobiDB-lite"/>
    </source>
</evidence>
<gene>
    <name evidence="2" type="ORF">A3K89_03500</name>
</gene>
<feature type="compositionally biased region" description="Basic and acidic residues" evidence="1">
    <location>
        <begin position="196"/>
        <end position="207"/>
    </location>
</feature>
<dbReference type="AlphaFoldDB" id="A0A177YG72"/>
<protein>
    <submittedName>
        <fullName evidence="2">Uncharacterized protein</fullName>
    </submittedName>
</protein>
<keyword evidence="3" id="KW-1185">Reference proteome</keyword>
<comment type="caution">
    <text evidence="2">The sequence shown here is derived from an EMBL/GenBank/DDBJ whole genome shotgun (WGS) entry which is preliminary data.</text>
</comment>
<sequence>MVQDLGQKVDQRLLIDRPNPAIDGDSADVGAESAQSLAEVDRRLPLGDGAVQLDSDVHARNAFRCEMIGDFLGCLGRRRPDLAETGAANGAACLGASRDDARGPEGRQKFLTVVPALGRVEPAAETDTGTDDRQFGRAFDEVGGLLTEIRVVEKRENVNRGDVHGPRAAAFEQRGELVRPPFGGQCDRLPRQWSHAGKDRRSTPVRA</sequence>
<proteinExistence type="predicted"/>
<evidence type="ECO:0000313" key="2">
    <source>
        <dbReference type="EMBL" id="OAK54451.1"/>
    </source>
</evidence>
<organism evidence="2 3">
    <name type="scientific">Rhodococcoides kyotonense</name>
    <dbReference type="NCBI Taxonomy" id="398843"/>
    <lineage>
        <taxon>Bacteria</taxon>
        <taxon>Bacillati</taxon>
        <taxon>Actinomycetota</taxon>
        <taxon>Actinomycetes</taxon>
        <taxon>Mycobacteriales</taxon>
        <taxon>Nocardiaceae</taxon>
        <taxon>Rhodococcoides</taxon>
    </lineage>
</organism>
<accession>A0A177YG72</accession>
<dbReference type="Proteomes" id="UP000077519">
    <property type="component" value="Unassembled WGS sequence"/>
</dbReference>
<evidence type="ECO:0000313" key="3">
    <source>
        <dbReference type="Proteomes" id="UP000077519"/>
    </source>
</evidence>
<dbReference type="EMBL" id="LVHI01000012">
    <property type="protein sequence ID" value="OAK54451.1"/>
    <property type="molecule type" value="Genomic_DNA"/>
</dbReference>
<feature type="region of interest" description="Disordered" evidence="1">
    <location>
        <begin position="174"/>
        <end position="207"/>
    </location>
</feature>
<reference evidence="2 3" key="1">
    <citation type="submission" date="2016-03" db="EMBL/GenBank/DDBJ databases">
        <title>Genome sequence of Rhodococcus kyotonensis KB10.</title>
        <authorList>
            <person name="Jeong H."/>
            <person name="Hong C.E."/>
            <person name="Jo S.H."/>
            <person name="Park J.M."/>
        </authorList>
    </citation>
    <scope>NUCLEOTIDE SEQUENCE [LARGE SCALE GENOMIC DNA]</scope>
    <source>
        <strain evidence="2 3">KB10</strain>
    </source>
</reference>